<reference evidence="2" key="1">
    <citation type="journal article" date="2012" name="J. Bacteriol.">
        <title>Genome sequence of the haloalkaliphilic methanotrophic bacterium Methylomicrobium alcaliphilum 20Z.</title>
        <authorList>
            <person name="Vuilleumier S."/>
            <person name="Khmelenina V.N."/>
            <person name="Bringel F."/>
            <person name="Reshetnikov A.S."/>
            <person name="Lajus A."/>
            <person name="Mangenot S."/>
            <person name="Rouy Z."/>
            <person name="Op den Camp H.J."/>
            <person name="Jetten M.S."/>
            <person name="Dispirito A.A."/>
            <person name="Dunfield P."/>
            <person name="Klotz M.G."/>
            <person name="Semrau J.D."/>
            <person name="Stein L.Y."/>
            <person name="Barbe V."/>
            <person name="Medigue C."/>
            <person name="Trotsenko Y.A."/>
            <person name="Kalyuzhnaya M.G."/>
        </authorList>
    </citation>
    <scope>NUCLEOTIDE SEQUENCE [LARGE SCALE GENOMIC DNA]</scope>
    <source>
        <strain evidence="2">DSM 19304 / NCIMB 14124 / VKM B-2133 / 20Z</strain>
    </source>
</reference>
<evidence type="ECO:0000313" key="1">
    <source>
        <dbReference type="EMBL" id="CCE22423.1"/>
    </source>
</evidence>
<evidence type="ECO:0000313" key="2">
    <source>
        <dbReference type="Proteomes" id="UP000008315"/>
    </source>
</evidence>
<proteinExistence type="predicted"/>
<dbReference type="Proteomes" id="UP000008315">
    <property type="component" value="Chromosome"/>
</dbReference>
<sequence length="49" mass="5299">MPDKKPLIEDERTGIFAIRFQADGGLGRIMQINGPLNAQLGMSSSSLHS</sequence>
<dbReference type="PATRIC" id="fig|271065.3.peg.744"/>
<dbReference type="HOGENOM" id="CLU_3137549_0_0_6"/>
<dbReference type="AlphaFoldDB" id="G4T1K1"/>
<name>G4T1K1_META2</name>
<accession>G4T1K1</accession>
<dbReference type="KEGG" id="mah:MEALZ_0728"/>
<organism evidence="1 2">
    <name type="scientific">Methylotuvimicrobium alcaliphilum (strain DSM 19304 / NCIMB 14124 / VKM B-2133 / 20Z)</name>
    <name type="common">Methylomicrobium alcaliphilum</name>
    <dbReference type="NCBI Taxonomy" id="1091494"/>
    <lineage>
        <taxon>Bacteria</taxon>
        <taxon>Pseudomonadati</taxon>
        <taxon>Pseudomonadota</taxon>
        <taxon>Gammaproteobacteria</taxon>
        <taxon>Methylococcales</taxon>
        <taxon>Methylococcaceae</taxon>
        <taxon>Methylotuvimicrobium</taxon>
    </lineage>
</organism>
<dbReference type="STRING" id="1091494.MEALZ_0728"/>
<protein>
    <submittedName>
        <fullName evidence="1">Uncharacterized protein</fullName>
    </submittedName>
</protein>
<dbReference type="EMBL" id="FO082060">
    <property type="protein sequence ID" value="CCE22423.1"/>
    <property type="molecule type" value="Genomic_DNA"/>
</dbReference>
<keyword evidence="2" id="KW-1185">Reference proteome</keyword>
<gene>
    <name evidence="1" type="ordered locus">MEALZ_0728</name>
</gene>